<sequence>MEMLKRAWAGEERLWKVWWLIGAPLYIFNNLVLASVESYTLSDPLGANKALIFSIFAVLFVEWFAWVAVAWRCAPNVDNQFWRGASRVALWGFILMNLLMGRQSSKEFGDKLSDATMRQLAADNAPSAQPSPLPAEPPPVPAPAPQGAAPTSTDTAWDNGLGRAAYIDSHWHPMKPPGGGLPNAGYLGYEGKGDIAVVRRFLTRMSPQAYLGYYTQHMGEYRPAQPPKLGHFEGHLAWSTLLRTSSQTSGILFIFRDLQGYTWQVFTASTVPDEGFFDRSLALDKAVLRSVF</sequence>
<keyword evidence="2" id="KW-0472">Membrane</keyword>
<reference evidence="3 4" key="1">
    <citation type="journal article" date="2017" name="Genome Announc.">
        <title>Complete Genome Sequence of Burkholderia stabilis FERMP-21014.</title>
        <authorList>
            <person name="Konishi K."/>
            <person name="Kumagai T."/>
            <person name="Sakasegawa S."/>
            <person name="Tamura T."/>
        </authorList>
    </citation>
    <scope>NUCLEOTIDE SEQUENCE [LARGE SCALE GENOMIC DNA]</scope>
    <source>
        <strain evidence="3 4">FERMP-21014</strain>
    </source>
</reference>
<name>A0A1Y1BSJ3_9BURK</name>
<gene>
    <name evidence="3" type="ORF">BSFP_057520</name>
</gene>
<evidence type="ECO:0000256" key="2">
    <source>
        <dbReference type="SAM" id="Phobius"/>
    </source>
</evidence>
<protein>
    <submittedName>
        <fullName evidence="3">Uncharacterized protein</fullName>
    </submittedName>
</protein>
<dbReference type="EMBL" id="AP018112">
    <property type="protein sequence ID" value="BAX62884.1"/>
    <property type="molecule type" value="Genomic_DNA"/>
</dbReference>
<feature type="compositionally biased region" description="Pro residues" evidence="1">
    <location>
        <begin position="129"/>
        <end position="144"/>
    </location>
</feature>
<evidence type="ECO:0000313" key="4">
    <source>
        <dbReference type="Proteomes" id="UP000218432"/>
    </source>
</evidence>
<dbReference type="AlphaFoldDB" id="A0A1Y1BSJ3"/>
<dbReference type="Proteomes" id="UP000218432">
    <property type="component" value="Chromosome 2"/>
</dbReference>
<keyword evidence="2" id="KW-0812">Transmembrane</keyword>
<organism evidence="3 4">
    <name type="scientific">Burkholderia stabilis</name>
    <dbReference type="NCBI Taxonomy" id="95485"/>
    <lineage>
        <taxon>Bacteria</taxon>
        <taxon>Pseudomonadati</taxon>
        <taxon>Pseudomonadota</taxon>
        <taxon>Betaproteobacteria</taxon>
        <taxon>Burkholderiales</taxon>
        <taxon>Burkholderiaceae</taxon>
        <taxon>Burkholderia</taxon>
        <taxon>Burkholderia cepacia complex</taxon>
    </lineage>
</organism>
<accession>A0A1Y1BSJ3</accession>
<feature type="transmembrane region" description="Helical" evidence="2">
    <location>
        <begin position="51"/>
        <end position="69"/>
    </location>
</feature>
<evidence type="ECO:0000313" key="3">
    <source>
        <dbReference type="EMBL" id="BAX62884.1"/>
    </source>
</evidence>
<dbReference type="RefSeq" id="WP_157776432.1">
    <property type="nucleotide sequence ID" value="NZ_AP018112.1"/>
</dbReference>
<feature type="region of interest" description="Disordered" evidence="1">
    <location>
        <begin position="123"/>
        <end position="155"/>
    </location>
</feature>
<feature type="transmembrane region" description="Helical" evidence="2">
    <location>
        <begin position="17"/>
        <end position="39"/>
    </location>
</feature>
<proteinExistence type="predicted"/>
<keyword evidence="2" id="KW-1133">Transmembrane helix</keyword>
<evidence type="ECO:0000256" key="1">
    <source>
        <dbReference type="SAM" id="MobiDB-lite"/>
    </source>
</evidence>